<feature type="chain" id="PRO_5009296793" evidence="2">
    <location>
        <begin position="25"/>
        <end position="336"/>
    </location>
</feature>
<dbReference type="RefSeq" id="WP_103959325.1">
    <property type="nucleotide sequence ID" value="NZ_FNVT01000009.1"/>
</dbReference>
<dbReference type="AlphaFoldDB" id="A0A1H6ECA8"/>
<accession>A0A1H6ECA8</accession>
<organism evidence="3 4">
    <name type="scientific">Nonomuraea solani</name>
    <dbReference type="NCBI Taxonomy" id="1144553"/>
    <lineage>
        <taxon>Bacteria</taxon>
        <taxon>Bacillati</taxon>
        <taxon>Actinomycetota</taxon>
        <taxon>Actinomycetes</taxon>
        <taxon>Streptosporangiales</taxon>
        <taxon>Streptosporangiaceae</taxon>
        <taxon>Nonomuraea</taxon>
    </lineage>
</organism>
<name>A0A1H6ECA8_9ACTN</name>
<evidence type="ECO:0000256" key="2">
    <source>
        <dbReference type="SAM" id="SignalP"/>
    </source>
</evidence>
<evidence type="ECO:0000313" key="3">
    <source>
        <dbReference type="EMBL" id="SEG95397.1"/>
    </source>
</evidence>
<protein>
    <submittedName>
        <fullName evidence="3">Uncharacterized protein</fullName>
    </submittedName>
</protein>
<dbReference type="Proteomes" id="UP000236732">
    <property type="component" value="Unassembled WGS sequence"/>
</dbReference>
<feature type="signal peptide" evidence="2">
    <location>
        <begin position="1"/>
        <end position="24"/>
    </location>
</feature>
<dbReference type="OrthoDB" id="3544312at2"/>
<keyword evidence="2" id="KW-0732">Signal</keyword>
<evidence type="ECO:0000313" key="4">
    <source>
        <dbReference type="Proteomes" id="UP000236732"/>
    </source>
</evidence>
<feature type="region of interest" description="Disordered" evidence="1">
    <location>
        <begin position="80"/>
        <end position="113"/>
    </location>
</feature>
<gene>
    <name evidence="3" type="ORF">SAMN05444920_10956</name>
</gene>
<dbReference type="EMBL" id="FNVT01000009">
    <property type="protein sequence ID" value="SEG95397.1"/>
    <property type="molecule type" value="Genomic_DNA"/>
</dbReference>
<reference evidence="3 4" key="1">
    <citation type="submission" date="2016-10" db="EMBL/GenBank/DDBJ databases">
        <authorList>
            <person name="de Groot N.N."/>
        </authorList>
    </citation>
    <scope>NUCLEOTIDE SEQUENCE [LARGE SCALE GENOMIC DNA]</scope>
    <source>
        <strain evidence="3 4">CGMCC 4.7037</strain>
    </source>
</reference>
<sequence>MLTSRISGCTAVTLLFLTHLTAPAAARSSATGVAHSAVIGVAQSSATGVAQSSATGVAHSSAPAVAHSAAIDVVRVSAHTAKNSASEKKKRATCPRGKRVVSGGASIEDGASGQAPGARARVVLTRLQPLPASGNNGRSSFEAAAHEAGGGFPGAWRLRVYAVCADPLPGLTYRQASAPVASAFTTAETVFCPAGKVVLGGGGRVDGGRGQVALTEHGLQIGDAFATAYEDENGFAGRWKLTAYAICADPPPGHNMQNANQLLGNSASSKTAVVACQDPAQRVLGAGIGNGGKQNQVVPTALIPHADQTKATGIATEDETGFADPWDLDMFLICVD</sequence>
<proteinExistence type="predicted"/>
<keyword evidence="4" id="KW-1185">Reference proteome</keyword>
<evidence type="ECO:0000256" key="1">
    <source>
        <dbReference type="SAM" id="MobiDB-lite"/>
    </source>
</evidence>
<feature type="compositionally biased region" description="Basic residues" evidence="1">
    <location>
        <begin position="88"/>
        <end position="99"/>
    </location>
</feature>